<feature type="region of interest" description="Disordered" evidence="1">
    <location>
        <begin position="1"/>
        <end position="21"/>
    </location>
</feature>
<evidence type="ECO:0000256" key="1">
    <source>
        <dbReference type="SAM" id="MobiDB-lite"/>
    </source>
</evidence>
<gene>
    <name evidence="2" type="ORF">K460DRAFT_394964</name>
</gene>
<evidence type="ECO:0000313" key="2">
    <source>
        <dbReference type="EMBL" id="KAF1845273.1"/>
    </source>
</evidence>
<dbReference type="PANTHER" id="PTHR38116">
    <property type="entry name" value="CHROMOSOME 7, WHOLE GENOME SHOTGUN SEQUENCE"/>
    <property type="match status" value="1"/>
</dbReference>
<comment type="caution">
    <text evidence="2">The sequence shown here is derived from an EMBL/GenBank/DDBJ whole genome shotgun (WGS) entry which is preliminary data.</text>
</comment>
<dbReference type="PANTHER" id="PTHR38116:SF9">
    <property type="entry name" value="BZIP DOMAIN-CONTAINING PROTEIN"/>
    <property type="match status" value="1"/>
</dbReference>
<protein>
    <recommendedName>
        <fullName evidence="4">BZIP domain-containing protein</fullName>
    </recommendedName>
</protein>
<sequence>MSAERTKKTMIPGNVPSAGPDRKRVLNVLAQRRYRQRRRERLAALEAQAKGIPSPPVIQQQYEEHTEIGLEGSINLWPGLDLDMAGLLEDVVQIPPQESLQMFDFEQDALETRPMQDINNFRTLPSPIPSAPSQIHGRQSPSSPGLQFPLAPDGAIISIPILSALRAFSSIAIALDVATHVWDPFYLHVLPESIPALASLPTNLHPVAAQHTIPHHPILDLLPWPSVREKLICILSMPSSFRPPVAQEDDDHDNLSVAVAVSLDSLRPPDKHSSSGSASRNGGIKQSGAIVHLVQDLDDFRDGGGVRVHGNTCTWSEGNELVEEAWEIGDHFYRKWWWCLDQQIVEVSNRKRGERGLRRLSMVDTG</sequence>
<proteinExistence type="predicted"/>
<organism evidence="2 3">
    <name type="scientific">Cucurbitaria berberidis CBS 394.84</name>
    <dbReference type="NCBI Taxonomy" id="1168544"/>
    <lineage>
        <taxon>Eukaryota</taxon>
        <taxon>Fungi</taxon>
        <taxon>Dikarya</taxon>
        <taxon>Ascomycota</taxon>
        <taxon>Pezizomycotina</taxon>
        <taxon>Dothideomycetes</taxon>
        <taxon>Pleosporomycetidae</taxon>
        <taxon>Pleosporales</taxon>
        <taxon>Pleosporineae</taxon>
        <taxon>Cucurbitariaceae</taxon>
        <taxon>Cucurbitaria</taxon>
    </lineage>
</organism>
<keyword evidence="3" id="KW-1185">Reference proteome</keyword>
<dbReference type="Proteomes" id="UP000800039">
    <property type="component" value="Unassembled WGS sequence"/>
</dbReference>
<reference evidence="2" key="1">
    <citation type="submission" date="2020-01" db="EMBL/GenBank/DDBJ databases">
        <authorList>
            <consortium name="DOE Joint Genome Institute"/>
            <person name="Haridas S."/>
            <person name="Albert R."/>
            <person name="Binder M."/>
            <person name="Bloem J."/>
            <person name="Labutti K."/>
            <person name="Salamov A."/>
            <person name="Andreopoulos B."/>
            <person name="Baker S.E."/>
            <person name="Barry K."/>
            <person name="Bills G."/>
            <person name="Bluhm B.H."/>
            <person name="Cannon C."/>
            <person name="Castanera R."/>
            <person name="Culley D.E."/>
            <person name="Daum C."/>
            <person name="Ezra D."/>
            <person name="Gonzalez J.B."/>
            <person name="Henrissat B."/>
            <person name="Kuo A."/>
            <person name="Liang C."/>
            <person name="Lipzen A."/>
            <person name="Lutzoni F."/>
            <person name="Magnuson J."/>
            <person name="Mondo S."/>
            <person name="Nolan M."/>
            <person name="Ohm R."/>
            <person name="Pangilinan J."/>
            <person name="Park H.-J."/>
            <person name="Ramirez L."/>
            <person name="Alfaro M."/>
            <person name="Sun H."/>
            <person name="Tritt A."/>
            <person name="Yoshinaga Y."/>
            <person name="Zwiers L.-H."/>
            <person name="Turgeon B.G."/>
            <person name="Goodwin S.B."/>
            <person name="Spatafora J.W."/>
            <person name="Crous P.W."/>
            <person name="Grigoriev I.V."/>
        </authorList>
    </citation>
    <scope>NUCLEOTIDE SEQUENCE</scope>
    <source>
        <strain evidence="2">CBS 394.84</strain>
    </source>
</reference>
<dbReference type="EMBL" id="ML976616">
    <property type="protein sequence ID" value="KAF1845273.1"/>
    <property type="molecule type" value="Genomic_DNA"/>
</dbReference>
<evidence type="ECO:0008006" key="4">
    <source>
        <dbReference type="Google" id="ProtNLM"/>
    </source>
</evidence>
<dbReference type="Pfam" id="PF11905">
    <property type="entry name" value="DUF3425"/>
    <property type="match status" value="1"/>
</dbReference>
<dbReference type="OrthoDB" id="5973539at2759"/>
<dbReference type="AlphaFoldDB" id="A0A9P4L8H4"/>
<accession>A0A9P4L8H4</accession>
<dbReference type="InterPro" id="IPR021833">
    <property type="entry name" value="DUF3425"/>
</dbReference>
<evidence type="ECO:0000313" key="3">
    <source>
        <dbReference type="Proteomes" id="UP000800039"/>
    </source>
</evidence>
<name>A0A9P4L8H4_9PLEO</name>
<dbReference type="GeneID" id="63853275"/>
<dbReference type="RefSeq" id="XP_040787836.1">
    <property type="nucleotide sequence ID" value="XM_040936024.1"/>
</dbReference>